<dbReference type="EMBL" id="MUHG01000005">
    <property type="protein sequence ID" value="OXB20906.1"/>
    <property type="molecule type" value="Genomic_DNA"/>
</dbReference>
<gene>
    <name evidence="6" type="ORF">B0A71_04740</name>
    <name evidence="5" type="ORF">BHE19_03560</name>
</gene>
<dbReference type="PANTHER" id="PTHR44943:SF8">
    <property type="entry name" value="TPR REPEAT-CONTAINING PROTEIN MJ0263"/>
    <property type="match status" value="1"/>
</dbReference>
<dbReference type="SMART" id="SM00028">
    <property type="entry name" value="TPR"/>
    <property type="match status" value="3"/>
</dbReference>
<evidence type="ECO:0000256" key="3">
    <source>
        <dbReference type="PROSITE-ProRule" id="PRU00339"/>
    </source>
</evidence>
<evidence type="ECO:0000256" key="2">
    <source>
        <dbReference type="ARBA" id="ARBA00022803"/>
    </source>
</evidence>
<dbReference type="Proteomes" id="UP000198319">
    <property type="component" value="Unassembled WGS sequence"/>
</dbReference>
<dbReference type="STRING" id="1278819.BHE19_03560"/>
<dbReference type="PANTHER" id="PTHR44943">
    <property type="entry name" value="CELLULOSE SYNTHASE OPERON PROTEIN C"/>
    <property type="match status" value="1"/>
</dbReference>
<proteinExistence type="predicted"/>
<keyword evidence="1" id="KW-0677">Repeat</keyword>
<dbReference type="RefSeq" id="WP_070906295.1">
    <property type="nucleotide sequence ID" value="NZ_MIKE01000011.1"/>
</dbReference>
<organism evidence="5 7">
    <name type="scientific">Flavobacterium tructae</name>
    <dbReference type="NCBI Taxonomy" id="1114873"/>
    <lineage>
        <taxon>Bacteria</taxon>
        <taxon>Pseudomonadati</taxon>
        <taxon>Bacteroidota</taxon>
        <taxon>Flavobacteriia</taxon>
        <taxon>Flavobacteriales</taxon>
        <taxon>Flavobacteriaceae</taxon>
        <taxon>Flavobacterium</taxon>
    </lineage>
</organism>
<dbReference type="Pfam" id="PF13174">
    <property type="entry name" value="TPR_6"/>
    <property type="match status" value="1"/>
</dbReference>
<evidence type="ECO:0000313" key="5">
    <source>
        <dbReference type="EMBL" id="OHT46594.1"/>
    </source>
</evidence>
<evidence type="ECO:0000256" key="1">
    <source>
        <dbReference type="ARBA" id="ARBA00022737"/>
    </source>
</evidence>
<dbReference type="InterPro" id="IPR019734">
    <property type="entry name" value="TPR_rpt"/>
</dbReference>
<dbReference type="InterPro" id="IPR011990">
    <property type="entry name" value="TPR-like_helical_dom_sf"/>
</dbReference>
<evidence type="ECO:0000313" key="7">
    <source>
        <dbReference type="Proteomes" id="UP000180252"/>
    </source>
</evidence>
<reference evidence="7" key="2">
    <citation type="submission" date="2016-09" db="EMBL/GenBank/DDBJ databases">
        <authorList>
            <person name="Chen S."/>
            <person name="Walker E."/>
        </authorList>
    </citation>
    <scope>NUCLEOTIDE SEQUENCE [LARGE SCALE GENOMIC DNA]</scope>
    <source>
        <strain evidence="7">MSU</strain>
    </source>
</reference>
<reference evidence="5" key="1">
    <citation type="submission" date="2016-09" db="EMBL/GenBank/DDBJ databases">
        <authorList>
            <person name="Capua I."/>
            <person name="De Benedictis P."/>
            <person name="Joannis T."/>
            <person name="Lombin L.H."/>
            <person name="Cattoli G."/>
        </authorList>
    </citation>
    <scope>NUCLEOTIDE SEQUENCE [LARGE SCALE GENOMIC DNA]</scope>
    <source>
        <strain evidence="5">MSU</strain>
    </source>
</reference>
<keyword evidence="2 3" id="KW-0802">TPR repeat</keyword>
<feature type="signal peptide" evidence="4">
    <location>
        <begin position="1"/>
        <end position="18"/>
    </location>
</feature>
<evidence type="ECO:0000313" key="8">
    <source>
        <dbReference type="Proteomes" id="UP000198319"/>
    </source>
</evidence>
<sequence>MKNIILGFSFFFSITTFAQVSANKVHDAIVEEFLTNCAEKHNYVFEMAEWQECLDQGLKKDSTVAYLWQQKAMPYFKCKKYEVGMPFLDKAVRYNKQEWLPYRAFIKCIFAKTYKSAIVDFEECIKLYGNSYVMDHTYSFYMGLCYLQLNEYDKAEKLFDDYVNDIYKNRQQLEHPTAYFYQGIAKYELKKWDEALVIFDKALKVYPEFSDVKYYKAVCWLKQGKPREEVVALVGIARDDAAKGFSLNEDNTIYETYPYQKKFTKQ</sequence>
<dbReference type="OrthoDB" id="655905at2"/>
<dbReference type="EMBL" id="MIKE01000011">
    <property type="protein sequence ID" value="OHT46594.1"/>
    <property type="molecule type" value="Genomic_DNA"/>
</dbReference>
<reference evidence="6 8" key="3">
    <citation type="submission" date="2016-11" db="EMBL/GenBank/DDBJ databases">
        <title>Whole genomes of Flavobacteriaceae.</title>
        <authorList>
            <person name="Stine C."/>
            <person name="Li C."/>
            <person name="Tadesse D."/>
        </authorList>
    </citation>
    <scope>NUCLEOTIDE SEQUENCE [LARGE SCALE GENOMIC DNA]</scope>
    <source>
        <strain evidence="6 8">ATCC BAA-2541</strain>
    </source>
</reference>
<feature type="chain" id="PRO_5010196474" evidence="4">
    <location>
        <begin position="19"/>
        <end position="266"/>
    </location>
</feature>
<dbReference type="AlphaFoldDB" id="A0A1S1JAK1"/>
<keyword evidence="4" id="KW-0732">Signal</keyword>
<protein>
    <submittedName>
        <fullName evidence="5">Uncharacterized protein</fullName>
    </submittedName>
</protein>
<keyword evidence="8" id="KW-1185">Reference proteome</keyword>
<dbReference type="PROSITE" id="PS50005">
    <property type="entry name" value="TPR"/>
    <property type="match status" value="1"/>
</dbReference>
<name>A0A1S1JAK1_9FLAO</name>
<dbReference type="InterPro" id="IPR013105">
    <property type="entry name" value="TPR_2"/>
</dbReference>
<dbReference type="Pfam" id="PF07719">
    <property type="entry name" value="TPR_2"/>
    <property type="match status" value="1"/>
</dbReference>
<evidence type="ECO:0000313" key="6">
    <source>
        <dbReference type="EMBL" id="OXB20906.1"/>
    </source>
</evidence>
<dbReference type="InterPro" id="IPR051685">
    <property type="entry name" value="Ycf3/AcsC/BcsC/TPR_MFPF"/>
</dbReference>
<comment type="caution">
    <text evidence="5">The sequence shown here is derived from an EMBL/GenBank/DDBJ whole genome shotgun (WGS) entry which is preliminary data.</text>
</comment>
<dbReference type="Gene3D" id="1.25.40.10">
    <property type="entry name" value="Tetratricopeptide repeat domain"/>
    <property type="match status" value="2"/>
</dbReference>
<dbReference type="SUPFAM" id="SSF48452">
    <property type="entry name" value="TPR-like"/>
    <property type="match status" value="1"/>
</dbReference>
<feature type="repeat" description="TPR" evidence="3">
    <location>
        <begin position="176"/>
        <end position="209"/>
    </location>
</feature>
<dbReference type="Proteomes" id="UP000180252">
    <property type="component" value="Unassembled WGS sequence"/>
</dbReference>
<evidence type="ECO:0000256" key="4">
    <source>
        <dbReference type="SAM" id="SignalP"/>
    </source>
</evidence>
<accession>A0A1S1JAK1</accession>